<evidence type="ECO:0000313" key="4">
    <source>
        <dbReference type="EMBL" id="RPJ93110.1"/>
    </source>
</evidence>
<organism evidence="4 5">
    <name type="scientific">Alcaligenes xylosoxydans xylosoxydans</name>
    <name type="common">Achromobacter xylosoxidans</name>
    <dbReference type="NCBI Taxonomy" id="85698"/>
    <lineage>
        <taxon>Bacteria</taxon>
        <taxon>Pseudomonadati</taxon>
        <taxon>Pseudomonadota</taxon>
        <taxon>Betaproteobacteria</taxon>
        <taxon>Burkholderiales</taxon>
        <taxon>Alcaligenaceae</taxon>
        <taxon>Achromobacter</taxon>
    </lineage>
</organism>
<proteinExistence type="predicted"/>
<accession>A0A424WIK3</accession>
<dbReference type="Pfam" id="PF02826">
    <property type="entry name" value="2-Hacid_dh_C"/>
    <property type="match status" value="1"/>
</dbReference>
<dbReference type="InterPro" id="IPR036291">
    <property type="entry name" value="NAD(P)-bd_dom_sf"/>
</dbReference>
<comment type="caution">
    <text evidence="4">The sequence shown here is derived from an EMBL/GenBank/DDBJ whole genome shotgun (WGS) entry which is preliminary data.</text>
</comment>
<dbReference type="GO" id="GO:0051287">
    <property type="term" value="F:NAD binding"/>
    <property type="evidence" value="ECO:0007669"/>
    <property type="project" value="InterPro"/>
</dbReference>
<keyword evidence="1" id="KW-0560">Oxidoreductase</keyword>
<dbReference type="EMBL" id="QVXO01000004">
    <property type="protein sequence ID" value="RPJ93110.1"/>
    <property type="molecule type" value="Genomic_DNA"/>
</dbReference>
<reference evidence="4 5" key="1">
    <citation type="submission" date="2018-08" db="EMBL/GenBank/DDBJ databases">
        <title>Achromobacter xylosoxidans Genome sequencing and assembly.</title>
        <authorList>
            <person name="Wang R."/>
            <person name="Rensing C."/>
            <person name="Li Y."/>
        </authorList>
    </citation>
    <scope>NUCLEOTIDE SEQUENCE [LARGE SCALE GENOMIC DNA]</scope>
    <source>
        <strain evidence="4 5">GD003A</strain>
    </source>
</reference>
<dbReference type="SUPFAM" id="SSF52283">
    <property type="entry name" value="Formate/glycerate dehydrogenase catalytic domain-like"/>
    <property type="match status" value="1"/>
</dbReference>
<evidence type="ECO:0000259" key="3">
    <source>
        <dbReference type="Pfam" id="PF02826"/>
    </source>
</evidence>
<evidence type="ECO:0000256" key="2">
    <source>
        <dbReference type="ARBA" id="ARBA00023027"/>
    </source>
</evidence>
<dbReference type="CDD" id="cd05300">
    <property type="entry name" value="2-Hacid_dh_1"/>
    <property type="match status" value="1"/>
</dbReference>
<dbReference type="Gene3D" id="3.40.50.720">
    <property type="entry name" value="NAD(P)-binding Rossmann-like Domain"/>
    <property type="match status" value="2"/>
</dbReference>
<dbReference type="PANTHER" id="PTHR43333">
    <property type="entry name" value="2-HACID_DH_C DOMAIN-CONTAINING PROTEIN"/>
    <property type="match status" value="1"/>
</dbReference>
<sequence>MNPLIVLSREVHGRDVDGYALLRSRCGEVFDWLLYEGAHSVAEEDRARVVGAYLSADILELSSKTELTRKMSDFCDLMRKCGGLRFLQVPSAGLDRPFYDELSARGVQIWDARGIAGTTVALSAFTGMLMLARNMHVHFRKQYENEWFPVRFGPLEPRGVENNTAVIVGVGSIGAEIARLCKAVSMKTIGVRRTSCGPLPNFDSVVTLDRKDEVLPRADWVFLACPLTPETFHLMDADAFGKMKAEAGLINVARGPVADEDALIEALQREQVRCAYLDVFEVEPLPPASPLWNMHNVILTPHAAGDAQTRYGKLDERFRQRLLQWYASASQL</sequence>
<dbReference type="AlphaFoldDB" id="A0A424WIK3"/>
<dbReference type="SUPFAM" id="SSF51735">
    <property type="entry name" value="NAD(P)-binding Rossmann-fold domains"/>
    <property type="match status" value="1"/>
</dbReference>
<dbReference type="Proteomes" id="UP000285324">
    <property type="component" value="Unassembled WGS sequence"/>
</dbReference>
<dbReference type="InterPro" id="IPR006140">
    <property type="entry name" value="D-isomer_DH_NAD-bd"/>
</dbReference>
<keyword evidence="2" id="KW-0520">NAD</keyword>
<protein>
    <submittedName>
        <fullName evidence="4">D-2-hydroxyacid dehydrogenase</fullName>
    </submittedName>
</protein>
<gene>
    <name evidence="4" type="ORF">DY367_04150</name>
</gene>
<feature type="domain" description="D-isomer specific 2-hydroxyacid dehydrogenase NAD-binding" evidence="3">
    <location>
        <begin position="127"/>
        <end position="304"/>
    </location>
</feature>
<evidence type="ECO:0000256" key="1">
    <source>
        <dbReference type="ARBA" id="ARBA00023002"/>
    </source>
</evidence>
<dbReference type="PANTHER" id="PTHR43333:SF1">
    <property type="entry name" value="D-ISOMER SPECIFIC 2-HYDROXYACID DEHYDROGENASE NAD-BINDING DOMAIN-CONTAINING PROTEIN"/>
    <property type="match status" value="1"/>
</dbReference>
<dbReference type="GO" id="GO:0016491">
    <property type="term" value="F:oxidoreductase activity"/>
    <property type="evidence" value="ECO:0007669"/>
    <property type="project" value="UniProtKB-KW"/>
</dbReference>
<dbReference type="RefSeq" id="WP_118931762.1">
    <property type="nucleotide sequence ID" value="NZ_CP061008.1"/>
</dbReference>
<name>A0A424WIK3_ALCXX</name>
<dbReference type="OrthoDB" id="9787219at2"/>
<evidence type="ECO:0000313" key="5">
    <source>
        <dbReference type="Proteomes" id="UP000285324"/>
    </source>
</evidence>